<evidence type="ECO:0000313" key="5">
    <source>
        <dbReference type="EMBL" id="ACO11498.1"/>
    </source>
</evidence>
<feature type="binding site" evidence="3">
    <location>
        <begin position="36"/>
        <end position="44"/>
    </location>
    <ligand>
        <name>ATP</name>
        <dbReference type="ChEBI" id="CHEBI:30616"/>
    </ligand>
</feature>
<dbReference type="PANTHER" id="PTHR10513">
    <property type="entry name" value="DEOXYNUCLEOSIDE KINASE"/>
    <property type="match status" value="1"/>
</dbReference>
<dbReference type="GO" id="GO:0005524">
    <property type="term" value="F:ATP binding"/>
    <property type="evidence" value="ECO:0007669"/>
    <property type="project" value="UniProtKB-KW"/>
</dbReference>
<dbReference type="InterPro" id="IPR027417">
    <property type="entry name" value="P-loop_NTPase"/>
</dbReference>
<proteinExistence type="evidence at transcript level"/>
<keyword evidence="3" id="KW-0067">ATP-binding</keyword>
<dbReference type="PANTHER" id="PTHR10513:SF24">
    <property type="entry name" value="THYMIDINE KINASE 2, MITOCHONDRIAL"/>
    <property type="match status" value="1"/>
</dbReference>
<accession>C1BR45</accession>
<dbReference type="GO" id="GO:0019136">
    <property type="term" value="F:deoxynucleoside kinase activity"/>
    <property type="evidence" value="ECO:0007669"/>
    <property type="project" value="InterPro"/>
</dbReference>
<dbReference type="EMBL" id="BT077074">
    <property type="protein sequence ID" value="ACO11498.1"/>
    <property type="molecule type" value="mRNA"/>
</dbReference>
<protein>
    <submittedName>
        <fullName evidence="5">Deoxynucleoside kinase</fullName>
    </submittedName>
</protein>
<sequence>MEILKHLVQLWSLMGGLKGPPSFPLGQEYFTVYVEGPTGSGKSTFIEMFRSRPDIFVVQEPLSSWMDVNGTDLFGLMYRDPQRWSGAFQLHTSLSRLRSVTEKTPWGKRIRILERSIYSERYTFLEHLIKTEVMAKAETALMDKWFDFMVKRFERQMKPDLIIYLRGSNDVFKERILKRGRTEELPYLHGNIFNDIHSRHEDWLIHRNSTFPVPAEVLVLDANVDIRGFEEQAKYVMRHCLPMPPHY</sequence>
<dbReference type="Gene3D" id="3.40.50.300">
    <property type="entry name" value="P-loop containing nucleotide triphosphate hydrolases"/>
    <property type="match status" value="1"/>
</dbReference>
<reference evidence="5" key="1">
    <citation type="submission" date="2009-03" db="EMBL/GenBank/DDBJ databases">
        <title>Caligus rogercresseyi ESTs and full-length cDNAs.</title>
        <authorList>
            <person name="Yasuike M."/>
            <person name="von Schalburg K."/>
            <person name="Cooper G."/>
            <person name="Leong J."/>
            <person name="Jones S.R.M."/>
            <person name="Koop B.F."/>
        </authorList>
    </citation>
    <scope>NUCLEOTIDE SEQUENCE</scope>
    <source>
        <tissue evidence="5">Whole tissue</tissue>
    </source>
</reference>
<dbReference type="SUPFAM" id="SSF52540">
    <property type="entry name" value="P-loop containing nucleoside triphosphate hydrolases"/>
    <property type="match status" value="1"/>
</dbReference>
<evidence type="ECO:0000259" key="4">
    <source>
        <dbReference type="Pfam" id="PF01712"/>
    </source>
</evidence>
<organism evidence="5">
    <name type="scientific">Caligus rogercresseyi</name>
    <name type="common">Sea louse</name>
    <dbReference type="NCBI Taxonomy" id="217165"/>
    <lineage>
        <taxon>Eukaryota</taxon>
        <taxon>Metazoa</taxon>
        <taxon>Ecdysozoa</taxon>
        <taxon>Arthropoda</taxon>
        <taxon>Crustacea</taxon>
        <taxon>Multicrustacea</taxon>
        <taxon>Hexanauplia</taxon>
        <taxon>Copepoda</taxon>
        <taxon>Siphonostomatoida</taxon>
        <taxon>Caligidae</taxon>
        <taxon>Caligus</taxon>
    </lineage>
</organism>
<keyword evidence="5" id="KW-0418">Kinase</keyword>
<evidence type="ECO:0000256" key="2">
    <source>
        <dbReference type="PIRSR" id="PIRSR000705-1"/>
    </source>
</evidence>
<dbReference type="CDD" id="cd01673">
    <property type="entry name" value="dNK"/>
    <property type="match status" value="1"/>
</dbReference>
<dbReference type="PIRSF" id="PIRSF000705">
    <property type="entry name" value="DNK"/>
    <property type="match status" value="1"/>
</dbReference>
<evidence type="ECO:0000256" key="1">
    <source>
        <dbReference type="ARBA" id="ARBA00007420"/>
    </source>
</evidence>
<dbReference type="InterPro" id="IPR002624">
    <property type="entry name" value="DCK/DGK"/>
</dbReference>
<name>C1BR45_CALRO</name>
<feature type="binding site" evidence="3">
    <location>
        <begin position="175"/>
        <end position="179"/>
    </location>
    <ligand>
        <name>ATP</name>
        <dbReference type="ChEBI" id="CHEBI:30616"/>
    </ligand>
</feature>
<keyword evidence="5" id="KW-0808">Transferase</keyword>
<keyword evidence="3" id="KW-0547">Nucleotide-binding</keyword>
<feature type="domain" description="Deoxynucleoside kinase" evidence="4">
    <location>
        <begin position="33"/>
        <end position="239"/>
    </location>
</feature>
<dbReference type="AlphaFoldDB" id="C1BR45"/>
<feature type="active site" description="Proton acceptor" evidence="2">
    <location>
        <position position="114"/>
    </location>
</feature>
<dbReference type="Pfam" id="PF01712">
    <property type="entry name" value="dNK"/>
    <property type="match status" value="1"/>
</dbReference>
<evidence type="ECO:0000256" key="3">
    <source>
        <dbReference type="PIRSR" id="PIRSR000705-3"/>
    </source>
</evidence>
<dbReference type="InterPro" id="IPR031314">
    <property type="entry name" value="DNK_dom"/>
</dbReference>
<gene>
    <name evidence="5" type="primary">DNK</name>
</gene>
<dbReference type="GO" id="GO:0005739">
    <property type="term" value="C:mitochondrion"/>
    <property type="evidence" value="ECO:0007669"/>
    <property type="project" value="TreeGrafter"/>
</dbReference>
<comment type="similarity">
    <text evidence="1">Belongs to the DCK/DGK family.</text>
</comment>
<dbReference type="InterPro" id="IPR050566">
    <property type="entry name" value="Deoxyribonucleoside_kinase"/>
</dbReference>